<dbReference type="PANTHER" id="PTHR30055">
    <property type="entry name" value="HTH-TYPE TRANSCRIPTIONAL REGULATOR RUTR"/>
    <property type="match status" value="1"/>
</dbReference>
<dbReference type="InterPro" id="IPR050109">
    <property type="entry name" value="HTH-type_TetR-like_transc_reg"/>
</dbReference>
<dbReference type="InterPro" id="IPR009057">
    <property type="entry name" value="Homeodomain-like_sf"/>
</dbReference>
<dbReference type="InterPro" id="IPR041347">
    <property type="entry name" value="MftR_C"/>
</dbReference>
<protein>
    <submittedName>
        <fullName evidence="6">TetR family transcriptional regulator</fullName>
    </submittedName>
</protein>
<dbReference type="EMBL" id="RBKS01000001">
    <property type="protein sequence ID" value="RKR74731.1"/>
    <property type="molecule type" value="Genomic_DNA"/>
</dbReference>
<name>A0A495IHE3_9MICO</name>
<accession>A0A495IHE3</accession>
<dbReference type="GO" id="GO:0003700">
    <property type="term" value="F:DNA-binding transcription factor activity"/>
    <property type="evidence" value="ECO:0007669"/>
    <property type="project" value="TreeGrafter"/>
</dbReference>
<dbReference type="PANTHER" id="PTHR30055:SF238">
    <property type="entry name" value="MYCOFACTOCIN BIOSYNTHESIS TRANSCRIPTIONAL REGULATOR MFTR-RELATED"/>
    <property type="match status" value="1"/>
</dbReference>
<evidence type="ECO:0000256" key="1">
    <source>
        <dbReference type="ARBA" id="ARBA00023015"/>
    </source>
</evidence>
<dbReference type="InterPro" id="IPR001647">
    <property type="entry name" value="HTH_TetR"/>
</dbReference>
<keyword evidence="2 4" id="KW-0238">DNA-binding</keyword>
<reference evidence="6 7" key="1">
    <citation type="submission" date="2018-10" db="EMBL/GenBank/DDBJ databases">
        <title>Sequencing the genomes of 1000 actinobacteria strains.</title>
        <authorList>
            <person name="Klenk H.-P."/>
        </authorList>
    </citation>
    <scope>NUCLEOTIDE SEQUENCE [LARGE SCALE GENOMIC DNA]</scope>
    <source>
        <strain evidence="6 7">DSM 17894</strain>
    </source>
</reference>
<dbReference type="Proteomes" id="UP000280008">
    <property type="component" value="Unassembled WGS sequence"/>
</dbReference>
<dbReference type="PROSITE" id="PS50977">
    <property type="entry name" value="HTH_TETR_2"/>
    <property type="match status" value="1"/>
</dbReference>
<keyword evidence="3" id="KW-0804">Transcription</keyword>
<dbReference type="GO" id="GO:0000976">
    <property type="term" value="F:transcription cis-regulatory region binding"/>
    <property type="evidence" value="ECO:0007669"/>
    <property type="project" value="TreeGrafter"/>
</dbReference>
<organism evidence="6 7">
    <name type="scientific">Frondihabitans australicus</name>
    <dbReference type="NCBI Taxonomy" id="386892"/>
    <lineage>
        <taxon>Bacteria</taxon>
        <taxon>Bacillati</taxon>
        <taxon>Actinomycetota</taxon>
        <taxon>Actinomycetes</taxon>
        <taxon>Micrococcales</taxon>
        <taxon>Microbacteriaceae</taxon>
        <taxon>Frondihabitans</taxon>
    </lineage>
</organism>
<dbReference type="PRINTS" id="PR00455">
    <property type="entry name" value="HTHTETR"/>
</dbReference>
<keyword evidence="7" id="KW-1185">Reference proteome</keyword>
<dbReference type="AlphaFoldDB" id="A0A495IHE3"/>
<evidence type="ECO:0000256" key="3">
    <source>
        <dbReference type="ARBA" id="ARBA00023163"/>
    </source>
</evidence>
<evidence type="ECO:0000256" key="2">
    <source>
        <dbReference type="ARBA" id="ARBA00023125"/>
    </source>
</evidence>
<feature type="DNA-binding region" description="H-T-H motif" evidence="4">
    <location>
        <begin position="33"/>
        <end position="52"/>
    </location>
</feature>
<dbReference type="Pfam" id="PF00440">
    <property type="entry name" value="TetR_N"/>
    <property type="match status" value="1"/>
</dbReference>
<gene>
    <name evidence="6" type="ORF">C8E83_1860</name>
</gene>
<evidence type="ECO:0000256" key="4">
    <source>
        <dbReference type="PROSITE-ProRule" id="PRU00335"/>
    </source>
</evidence>
<dbReference type="Gene3D" id="1.10.357.10">
    <property type="entry name" value="Tetracycline Repressor, domain 2"/>
    <property type="match status" value="1"/>
</dbReference>
<evidence type="ECO:0000259" key="5">
    <source>
        <dbReference type="PROSITE" id="PS50977"/>
    </source>
</evidence>
<evidence type="ECO:0000313" key="7">
    <source>
        <dbReference type="Proteomes" id="UP000280008"/>
    </source>
</evidence>
<dbReference type="SUPFAM" id="SSF46689">
    <property type="entry name" value="Homeodomain-like"/>
    <property type="match status" value="1"/>
</dbReference>
<dbReference type="Pfam" id="PF17754">
    <property type="entry name" value="TetR_C_14"/>
    <property type="match status" value="1"/>
</dbReference>
<feature type="domain" description="HTH tetR-type" evidence="5">
    <location>
        <begin position="10"/>
        <end position="70"/>
    </location>
</feature>
<sequence length="223" mass="24041">MPGLRERKKLALRARLSDTATAMFAEHGYDNVRVSDIALACGVTPKTLYSYFPTKESLLFERGDALALVLSEDRASDIGLLDAVLDAIRREIDQLATTSPTATSGDDLIRGIRGFVSLVAATPALRAVVAERSEALTTSAAEALSRRNGLPPTHPENQVAAGALISLWRIHLTGLLEHGRTSSNLTELRRRTMADVDRGAALVRPVVEQVSTARRTENVAVTS</sequence>
<comment type="caution">
    <text evidence="6">The sequence shown here is derived from an EMBL/GenBank/DDBJ whole genome shotgun (WGS) entry which is preliminary data.</text>
</comment>
<proteinExistence type="predicted"/>
<evidence type="ECO:0000313" key="6">
    <source>
        <dbReference type="EMBL" id="RKR74731.1"/>
    </source>
</evidence>
<keyword evidence="1" id="KW-0805">Transcription regulation</keyword>